<feature type="transmembrane region" description="Helical" evidence="7">
    <location>
        <begin position="198"/>
        <end position="220"/>
    </location>
</feature>
<keyword evidence="5 7" id="KW-1133">Transmembrane helix</keyword>
<evidence type="ECO:0000256" key="2">
    <source>
        <dbReference type="ARBA" id="ARBA00022448"/>
    </source>
</evidence>
<sequence>MAFTASIESIIPILLIILTGYVLEKKQYLSDSFGNDISKIIMNIALPAAVFVSMMKYMSLSMVRQLSEGFTLVAVGVIAWYVLGWIWARMTHVPAGRHGSFVAAVANTNTLFIGWPLNMALFGEEAMPYFLAYFLFCNTSCWTIGAFLVADDPSDAAGTERRHFNLKKLCPPPLTSCLIAFLFLLADISVPAPVMTAAGYIGSLVTPLSLLYIGLALAKAGVGNISFDRDTIAGFTGRLILAPAVMAVVLIAGQDLLGPMPALEFDTYIVQSSLPIMAVLPILANEAHGDVRYATGIVTASTVLFAAVIPVIVYALGV</sequence>
<feature type="transmembrane region" description="Helical" evidence="7">
    <location>
        <begin position="296"/>
        <end position="316"/>
    </location>
</feature>
<dbReference type="GO" id="GO:0016020">
    <property type="term" value="C:membrane"/>
    <property type="evidence" value="ECO:0007669"/>
    <property type="project" value="UniProtKB-SubCell"/>
</dbReference>
<protein>
    <submittedName>
        <fullName evidence="8">AEC family transporter</fullName>
    </submittedName>
</protein>
<comment type="subcellular location">
    <subcellularLocation>
        <location evidence="1">Membrane</location>
        <topology evidence="1">Multi-pass membrane protein</topology>
    </subcellularLocation>
</comment>
<feature type="transmembrane region" description="Helical" evidence="7">
    <location>
        <begin position="69"/>
        <end position="88"/>
    </location>
</feature>
<accession>A0A848C0L6</accession>
<dbReference type="PANTHER" id="PTHR36838:SF1">
    <property type="entry name" value="SLR1864 PROTEIN"/>
    <property type="match status" value="1"/>
</dbReference>
<feature type="transmembrane region" description="Helical" evidence="7">
    <location>
        <begin position="129"/>
        <end position="149"/>
    </location>
</feature>
<feature type="transmembrane region" description="Helical" evidence="7">
    <location>
        <begin position="6"/>
        <end position="23"/>
    </location>
</feature>
<evidence type="ECO:0000256" key="1">
    <source>
        <dbReference type="ARBA" id="ARBA00004141"/>
    </source>
</evidence>
<evidence type="ECO:0000256" key="6">
    <source>
        <dbReference type="ARBA" id="ARBA00023136"/>
    </source>
</evidence>
<keyword evidence="3" id="KW-1003">Cell membrane</keyword>
<reference evidence="8 9" key="1">
    <citation type="submission" date="2020-04" db="EMBL/GenBank/DDBJ databases">
        <authorList>
            <person name="Hitch T.C.A."/>
            <person name="Wylensek D."/>
            <person name="Clavel T."/>
        </authorList>
    </citation>
    <scope>NUCLEOTIDE SEQUENCE [LARGE SCALE GENOMIC DNA]</scope>
    <source>
        <strain evidence="8 9">Oil-RF-744-FAT-WT-6-1</strain>
    </source>
</reference>
<evidence type="ECO:0000256" key="5">
    <source>
        <dbReference type="ARBA" id="ARBA00022989"/>
    </source>
</evidence>
<dbReference type="RefSeq" id="WP_059076897.1">
    <property type="nucleotide sequence ID" value="NZ_JABAFG010000007.1"/>
</dbReference>
<feature type="transmembrane region" description="Helical" evidence="7">
    <location>
        <begin position="100"/>
        <end position="117"/>
    </location>
</feature>
<evidence type="ECO:0000256" key="3">
    <source>
        <dbReference type="ARBA" id="ARBA00022475"/>
    </source>
</evidence>
<evidence type="ECO:0000256" key="4">
    <source>
        <dbReference type="ARBA" id="ARBA00022692"/>
    </source>
</evidence>
<dbReference type="PANTHER" id="PTHR36838">
    <property type="entry name" value="AUXIN EFFLUX CARRIER FAMILY PROTEIN"/>
    <property type="match status" value="1"/>
</dbReference>
<evidence type="ECO:0000256" key="7">
    <source>
        <dbReference type="SAM" id="Phobius"/>
    </source>
</evidence>
<dbReference type="Pfam" id="PF03547">
    <property type="entry name" value="Mem_trans"/>
    <property type="match status" value="1"/>
</dbReference>
<dbReference type="EMBL" id="JABAFG010000007">
    <property type="protein sequence ID" value="NME28123.1"/>
    <property type="molecule type" value="Genomic_DNA"/>
</dbReference>
<comment type="caution">
    <text evidence="8">The sequence shown here is derived from an EMBL/GenBank/DDBJ whole genome shotgun (WGS) entry which is preliminary data.</text>
</comment>
<keyword evidence="4 7" id="KW-0812">Transmembrane</keyword>
<name>A0A848C0L6_9FIRM</name>
<evidence type="ECO:0000313" key="9">
    <source>
        <dbReference type="Proteomes" id="UP000591071"/>
    </source>
</evidence>
<gene>
    <name evidence="8" type="ORF">HF872_05735</name>
</gene>
<dbReference type="Proteomes" id="UP000591071">
    <property type="component" value="Unassembled WGS sequence"/>
</dbReference>
<feature type="transmembrane region" description="Helical" evidence="7">
    <location>
        <begin position="232"/>
        <end position="253"/>
    </location>
</feature>
<keyword evidence="2" id="KW-0813">Transport</keyword>
<dbReference type="GO" id="GO:0055085">
    <property type="term" value="P:transmembrane transport"/>
    <property type="evidence" value="ECO:0007669"/>
    <property type="project" value="InterPro"/>
</dbReference>
<evidence type="ECO:0000313" key="8">
    <source>
        <dbReference type="EMBL" id="NME28123.1"/>
    </source>
</evidence>
<proteinExistence type="predicted"/>
<dbReference type="AlphaFoldDB" id="A0A848C0L6"/>
<feature type="transmembrane region" description="Helical" evidence="7">
    <location>
        <begin position="265"/>
        <end position="284"/>
    </location>
</feature>
<dbReference type="InterPro" id="IPR004776">
    <property type="entry name" value="Mem_transp_PIN-like"/>
</dbReference>
<feature type="transmembrane region" description="Helical" evidence="7">
    <location>
        <begin position="169"/>
        <end position="186"/>
    </location>
</feature>
<keyword evidence="6 7" id="KW-0472">Membrane</keyword>
<organism evidence="8 9">
    <name type="scientific">Megasphaera hexanoica</name>
    <dbReference type="NCBI Taxonomy" id="1675036"/>
    <lineage>
        <taxon>Bacteria</taxon>
        <taxon>Bacillati</taxon>
        <taxon>Bacillota</taxon>
        <taxon>Negativicutes</taxon>
        <taxon>Veillonellales</taxon>
        <taxon>Veillonellaceae</taxon>
        <taxon>Megasphaera</taxon>
    </lineage>
</organism>